<comment type="caution">
    <text evidence="3">The sequence shown here is derived from an EMBL/GenBank/DDBJ whole genome shotgun (WGS) entry which is preliminary data.</text>
</comment>
<dbReference type="Proteomes" id="UP000756346">
    <property type="component" value="Unassembled WGS sequence"/>
</dbReference>
<dbReference type="Gene3D" id="3.40.50.10190">
    <property type="entry name" value="BRCT domain"/>
    <property type="match status" value="1"/>
</dbReference>
<dbReference type="PROSITE" id="PS50172">
    <property type="entry name" value="BRCT"/>
    <property type="match status" value="1"/>
</dbReference>
<name>A0A9P8XZT5_9PEZI</name>
<dbReference type="PANTHER" id="PTHR45990">
    <property type="entry name" value="DNA REPAIR PROTEIN REV1"/>
    <property type="match status" value="1"/>
</dbReference>
<dbReference type="PANTHER" id="PTHR45990:SF1">
    <property type="entry name" value="DNA REPAIR PROTEIN REV1"/>
    <property type="match status" value="1"/>
</dbReference>
<dbReference type="InterPro" id="IPR036420">
    <property type="entry name" value="BRCT_dom_sf"/>
</dbReference>
<feature type="region of interest" description="Disordered" evidence="1">
    <location>
        <begin position="191"/>
        <end position="210"/>
    </location>
</feature>
<sequence>MIERLTPEPALTRSSHGDSANLNHTGSGKKPITTVGLTKPVTTRSIAKPPTPTKAAEPVLSRTFDPWNSSATGHQRAENRLGGSTGWRNSRNSKLMTQYASRGTGGQRISDSVGAGSQDYDQESQQLVRPEARLRARHSVLSMLAKPGSMKVAEREFVASAAHRSVLPVAGTARSASSYASSPLLQSALRPVGSRDLRSQDVDMASPYPMTAEDRLAAARKAEDEESEARRADGSDRPGLFSGVVVYVNGNTHPHVSDHRLKQLLAEHGGRMSMHLGRRKVTHVILGRPTASSLFGGGGGGAGGGLAGGKLQREIQKVGGCAVKYVGVEWVLESIKAGKRLPEARFANLKVAPKSQQSVYGLCPKVVPAAPEKGLTNDDFEPPPSAQRPP</sequence>
<gene>
    <name evidence="3" type="ORF">B0I36DRAFT_330013</name>
</gene>
<organism evidence="3 4">
    <name type="scientific">Microdochium trichocladiopsis</name>
    <dbReference type="NCBI Taxonomy" id="1682393"/>
    <lineage>
        <taxon>Eukaryota</taxon>
        <taxon>Fungi</taxon>
        <taxon>Dikarya</taxon>
        <taxon>Ascomycota</taxon>
        <taxon>Pezizomycotina</taxon>
        <taxon>Sordariomycetes</taxon>
        <taxon>Xylariomycetidae</taxon>
        <taxon>Xylariales</taxon>
        <taxon>Microdochiaceae</taxon>
        <taxon>Microdochium</taxon>
    </lineage>
</organism>
<dbReference type="GO" id="GO:0005634">
    <property type="term" value="C:nucleus"/>
    <property type="evidence" value="ECO:0007669"/>
    <property type="project" value="TreeGrafter"/>
</dbReference>
<feature type="compositionally biased region" description="Polar residues" evidence="1">
    <location>
        <begin position="12"/>
        <end position="26"/>
    </location>
</feature>
<feature type="region of interest" description="Disordered" evidence="1">
    <location>
        <begin position="1"/>
        <end position="124"/>
    </location>
</feature>
<protein>
    <recommendedName>
        <fullName evidence="2">BRCT domain-containing protein</fullName>
    </recommendedName>
</protein>
<feature type="compositionally biased region" description="Polar residues" evidence="1">
    <location>
        <begin position="86"/>
        <end position="101"/>
    </location>
</feature>
<dbReference type="EMBL" id="JAGTJQ010000008">
    <property type="protein sequence ID" value="KAH7026162.1"/>
    <property type="molecule type" value="Genomic_DNA"/>
</dbReference>
<feature type="region of interest" description="Disordered" evidence="1">
    <location>
        <begin position="371"/>
        <end position="390"/>
    </location>
</feature>
<evidence type="ECO:0000313" key="4">
    <source>
        <dbReference type="Proteomes" id="UP000756346"/>
    </source>
</evidence>
<feature type="domain" description="BRCT" evidence="2">
    <location>
        <begin position="236"/>
        <end position="348"/>
    </location>
</feature>
<proteinExistence type="predicted"/>
<dbReference type="SUPFAM" id="SSF52113">
    <property type="entry name" value="BRCT domain"/>
    <property type="match status" value="1"/>
</dbReference>
<evidence type="ECO:0000256" key="1">
    <source>
        <dbReference type="SAM" id="MobiDB-lite"/>
    </source>
</evidence>
<evidence type="ECO:0000259" key="2">
    <source>
        <dbReference type="PROSITE" id="PS50172"/>
    </source>
</evidence>
<dbReference type="InterPro" id="IPR001357">
    <property type="entry name" value="BRCT_dom"/>
</dbReference>
<feature type="region of interest" description="Disordered" evidence="1">
    <location>
        <begin position="215"/>
        <end position="236"/>
    </location>
</feature>
<keyword evidence="4" id="KW-1185">Reference proteome</keyword>
<dbReference type="GeneID" id="70184334"/>
<dbReference type="GO" id="GO:0042276">
    <property type="term" value="P:error-prone translesion synthesis"/>
    <property type="evidence" value="ECO:0007669"/>
    <property type="project" value="TreeGrafter"/>
</dbReference>
<dbReference type="OrthoDB" id="427711at2759"/>
<dbReference type="GO" id="GO:0017125">
    <property type="term" value="F:deoxycytidyl transferase activity"/>
    <property type="evidence" value="ECO:0007669"/>
    <property type="project" value="TreeGrafter"/>
</dbReference>
<dbReference type="GO" id="GO:0003887">
    <property type="term" value="F:DNA-directed DNA polymerase activity"/>
    <property type="evidence" value="ECO:0007669"/>
    <property type="project" value="TreeGrafter"/>
</dbReference>
<dbReference type="RefSeq" id="XP_046009379.1">
    <property type="nucleotide sequence ID" value="XM_046154788.1"/>
</dbReference>
<dbReference type="GO" id="GO:0070987">
    <property type="term" value="P:error-free translesion synthesis"/>
    <property type="evidence" value="ECO:0007669"/>
    <property type="project" value="TreeGrafter"/>
</dbReference>
<dbReference type="AlphaFoldDB" id="A0A9P8XZT5"/>
<evidence type="ECO:0000313" key="3">
    <source>
        <dbReference type="EMBL" id="KAH7026162.1"/>
    </source>
</evidence>
<accession>A0A9P8XZT5</accession>
<reference evidence="3" key="1">
    <citation type="journal article" date="2021" name="Nat. Commun.">
        <title>Genetic determinants of endophytism in the Arabidopsis root mycobiome.</title>
        <authorList>
            <person name="Mesny F."/>
            <person name="Miyauchi S."/>
            <person name="Thiergart T."/>
            <person name="Pickel B."/>
            <person name="Atanasova L."/>
            <person name="Karlsson M."/>
            <person name="Huettel B."/>
            <person name="Barry K.W."/>
            <person name="Haridas S."/>
            <person name="Chen C."/>
            <person name="Bauer D."/>
            <person name="Andreopoulos W."/>
            <person name="Pangilinan J."/>
            <person name="LaButti K."/>
            <person name="Riley R."/>
            <person name="Lipzen A."/>
            <person name="Clum A."/>
            <person name="Drula E."/>
            <person name="Henrissat B."/>
            <person name="Kohler A."/>
            <person name="Grigoriev I.V."/>
            <person name="Martin F.M."/>
            <person name="Hacquard S."/>
        </authorList>
    </citation>
    <scope>NUCLEOTIDE SEQUENCE</scope>
    <source>
        <strain evidence="3">MPI-CAGE-CH-0230</strain>
    </source>
</reference>
<dbReference type="Pfam" id="PF16589">
    <property type="entry name" value="BRCT_2"/>
    <property type="match status" value="1"/>
</dbReference>